<proteinExistence type="predicted"/>
<name>A0A103VIN5_CYNCS</name>
<dbReference type="AlphaFoldDB" id="A0A103VIN5"/>
<dbReference type="GO" id="GO:0016114">
    <property type="term" value="P:terpenoid biosynthetic process"/>
    <property type="evidence" value="ECO:0007669"/>
    <property type="project" value="InterPro"/>
</dbReference>
<feature type="domain" description="Terpene synthase N-terminal" evidence="1">
    <location>
        <begin position="1"/>
        <end position="51"/>
    </location>
</feature>
<dbReference type="InterPro" id="IPR036965">
    <property type="entry name" value="Terpene_synth_N_sf"/>
</dbReference>
<evidence type="ECO:0000313" key="2">
    <source>
        <dbReference type="EMBL" id="KVH54709.1"/>
    </source>
</evidence>
<dbReference type="Pfam" id="PF01397">
    <property type="entry name" value="Terpene_synth"/>
    <property type="match status" value="1"/>
</dbReference>
<dbReference type="EMBL" id="LEKV01006718">
    <property type="protein sequence ID" value="KVH54709.1"/>
    <property type="molecule type" value="Genomic_DNA"/>
</dbReference>
<dbReference type="Proteomes" id="UP000243975">
    <property type="component" value="Unassembled WGS sequence"/>
</dbReference>
<protein>
    <submittedName>
        <fullName evidence="2">Terpene synthase, N-terminal domain-containing protein</fullName>
    </submittedName>
</protein>
<dbReference type="SUPFAM" id="SSF48239">
    <property type="entry name" value="Terpenoid cyclases/Protein prenyltransferases"/>
    <property type="match status" value="1"/>
</dbReference>
<evidence type="ECO:0000313" key="3">
    <source>
        <dbReference type="Proteomes" id="UP000243975"/>
    </source>
</evidence>
<dbReference type="Gene3D" id="1.50.10.130">
    <property type="entry name" value="Terpene synthase, N-terminal domain"/>
    <property type="match status" value="1"/>
</dbReference>
<keyword evidence="3" id="KW-1185">Reference proteome</keyword>
<gene>
    <name evidence="2" type="ORF">Ccrd_025692</name>
</gene>
<organism evidence="2 3">
    <name type="scientific">Cynara cardunculus var. scolymus</name>
    <name type="common">Globe artichoke</name>
    <name type="synonym">Cynara scolymus</name>
    <dbReference type="NCBI Taxonomy" id="59895"/>
    <lineage>
        <taxon>Eukaryota</taxon>
        <taxon>Viridiplantae</taxon>
        <taxon>Streptophyta</taxon>
        <taxon>Embryophyta</taxon>
        <taxon>Tracheophyta</taxon>
        <taxon>Spermatophyta</taxon>
        <taxon>Magnoliopsida</taxon>
        <taxon>eudicotyledons</taxon>
        <taxon>Gunneridae</taxon>
        <taxon>Pentapetalae</taxon>
        <taxon>asterids</taxon>
        <taxon>campanulids</taxon>
        <taxon>Asterales</taxon>
        <taxon>Asteraceae</taxon>
        <taxon>Carduoideae</taxon>
        <taxon>Cardueae</taxon>
        <taxon>Carduinae</taxon>
        <taxon>Cynara</taxon>
    </lineage>
</organism>
<dbReference type="PANTHER" id="PTHR31225:SF250">
    <property type="entry name" value="(-)-BETA-CARYOPHYLLENE SYNTHASE"/>
    <property type="match status" value="1"/>
</dbReference>
<dbReference type="InterPro" id="IPR050148">
    <property type="entry name" value="Terpene_synthase-like"/>
</dbReference>
<dbReference type="InterPro" id="IPR008930">
    <property type="entry name" value="Terpenoid_cyclase/PrenylTrfase"/>
</dbReference>
<comment type="caution">
    <text evidence="2">The sequence shown here is derived from an EMBL/GenBank/DDBJ whole genome shotgun (WGS) entry which is preliminary data.</text>
</comment>
<evidence type="ECO:0000259" key="1">
    <source>
        <dbReference type="Pfam" id="PF01397"/>
    </source>
</evidence>
<dbReference type="Gramene" id="KVH54709">
    <property type="protein sequence ID" value="KVH54709"/>
    <property type="gene ID" value="Ccrd_025692"/>
</dbReference>
<dbReference type="STRING" id="59895.A0A103VIN5"/>
<reference evidence="2 3" key="1">
    <citation type="journal article" date="2016" name="Sci. Rep.">
        <title>The genome sequence of the outbreeding globe artichoke constructed de novo incorporating a phase-aware low-pass sequencing strategy of F1 progeny.</title>
        <authorList>
            <person name="Scaglione D."/>
            <person name="Reyes-Chin-Wo S."/>
            <person name="Acquadro A."/>
            <person name="Froenicke L."/>
            <person name="Portis E."/>
            <person name="Beitel C."/>
            <person name="Tirone M."/>
            <person name="Mauro R."/>
            <person name="Lo Monaco A."/>
            <person name="Mauromicale G."/>
            <person name="Faccioli P."/>
            <person name="Cattivelli L."/>
            <person name="Rieseberg L."/>
            <person name="Michelmore R."/>
            <person name="Lanteri S."/>
        </authorList>
    </citation>
    <scope>NUCLEOTIDE SEQUENCE [LARGE SCALE GENOMIC DNA]</scope>
    <source>
        <strain evidence="2">2C</strain>
    </source>
</reference>
<dbReference type="InterPro" id="IPR001906">
    <property type="entry name" value="Terpene_synth_N"/>
</dbReference>
<accession>A0A103VIN5</accession>
<sequence length="136" mass="15201">MLELYEATYMRVQGEVILDEAFVFTSSHLEEISKDPLRSNSTLSSLIQATLKLPLWKSFPRLEALHSIPFYQKQASHNESLLKLAKLGFNLGVNAGGGKVLMSQTIYLTPEIELLNATFGHKVYTLSPNILLLGYS</sequence>
<dbReference type="PANTHER" id="PTHR31225">
    <property type="entry name" value="OS04G0344100 PROTEIN-RELATED"/>
    <property type="match status" value="1"/>
</dbReference>
<dbReference type="GO" id="GO:0010333">
    <property type="term" value="F:terpene synthase activity"/>
    <property type="evidence" value="ECO:0007669"/>
    <property type="project" value="InterPro"/>
</dbReference>